<dbReference type="Proteomes" id="UP000275749">
    <property type="component" value="Unassembled WGS sequence"/>
</dbReference>
<feature type="domain" description="Dinitrogenase iron-molybdenum cofactor biosynthesis" evidence="1">
    <location>
        <begin position="40"/>
        <end position="110"/>
    </location>
</feature>
<comment type="caution">
    <text evidence="2">The sequence shown here is derived from an EMBL/GenBank/DDBJ whole genome shotgun (WGS) entry which is preliminary data.</text>
</comment>
<gene>
    <name evidence="2" type="ORF">EDD41_1997</name>
</gene>
<dbReference type="Gene3D" id="3.30.420.130">
    <property type="entry name" value="Dinitrogenase iron-molybdenum cofactor biosynthesis domain"/>
    <property type="match status" value="1"/>
</dbReference>
<dbReference type="SUPFAM" id="SSF53146">
    <property type="entry name" value="Nitrogenase accessory factor-like"/>
    <property type="match status" value="1"/>
</dbReference>
<reference evidence="2 3" key="1">
    <citation type="submission" date="2018-11" db="EMBL/GenBank/DDBJ databases">
        <title>Sequencing the genomes of 1000 actinobacteria strains.</title>
        <authorList>
            <person name="Klenk H.-P."/>
        </authorList>
    </citation>
    <scope>NUCLEOTIDE SEQUENCE [LARGE SCALE GENOMIC DNA]</scope>
    <source>
        <strain evidence="2 3">DSM 10546</strain>
    </source>
</reference>
<dbReference type="EMBL" id="RKHG01000001">
    <property type="protein sequence ID" value="ROR54767.1"/>
    <property type="molecule type" value="Genomic_DNA"/>
</dbReference>
<protein>
    <submittedName>
        <fullName evidence="2">Putative Fe-Mo cluster-binding NifX family protein</fullName>
    </submittedName>
</protein>
<name>A0A3N1ZW95_9ACTN</name>
<dbReference type="InterPro" id="IPR036105">
    <property type="entry name" value="DiNase_FeMo-co_biosyn_sf"/>
</dbReference>
<accession>A0A3N1ZW95</accession>
<evidence type="ECO:0000313" key="3">
    <source>
        <dbReference type="Proteomes" id="UP000275749"/>
    </source>
</evidence>
<dbReference type="RefSeq" id="WP_123575775.1">
    <property type="nucleotide sequence ID" value="NZ_RKHG01000001.1"/>
</dbReference>
<evidence type="ECO:0000259" key="1">
    <source>
        <dbReference type="Pfam" id="PF02579"/>
    </source>
</evidence>
<dbReference type="AlphaFoldDB" id="A0A3N1ZW95"/>
<evidence type="ECO:0000313" key="2">
    <source>
        <dbReference type="EMBL" id="ROR54767.1"/>
    </source>
</evidence>
<organism evidence="2 3">
    <name type="scientific">Luteococcus japonicus</name>
    <dbReference type="NCBI Taxonomy" id="33984"/>
    <lineage>
        <taxon>Bacteria</taxon>
        <taxon>Bacillati</taxon>
        <taxon>Actinomycetota</taxon>
        <taxon>Actinomycetes</taxon>
        <taxon>Propionibacteriales</taxon>
        <taxon>Propionibacteriaceae</taxon>
        <taxon>Luteococcus</taxon>
    </lineage>
</organism>
<sequence>MIIATPTTADGQSAAAWGKAHWIGVADVQPGADGPQVTAWQIHEVAWDESHDAGTHGSHHARIVRFLKEQGIQAVVVDHMGDGMQRVMNTMGIPLLPTTPGDAQASVLAAVRATTA</sequence>
<dbReference type="InterPro" id="IPR003731">
    <property type="entry name" value="Di-Nase_FeMo-co_biosynth"/>
</dbReference>
<proteinExistence type="predicted"/>
<dbReference type="Pfam" id="PF02579">
    <property type="entry name" value="Nitro_FeMo-Co"/>
    <property type="match status" value="1"/>
</dbReference>